<organism evidence="1 2">
    <name type="scientific">Sphagnum magellanicum</name>
    <dbReference type="NCBI Taxonomy" id="128215"/>
    <lineage>
        <taxon>Eukaryota</taxon>
        <taxon>Viridiplantae</taxon>
        <taxon>Streptophyta</taxon>
        <taxon>Embryophyta</taxon>
        <taxon>Bryophyta</taxon>
        <taxon>Sphagnophytina</taxon>
        <taxon>Sphagnopsida</taxon>
        <taxon>Sphagnales</taxon>
        <taxon>Sphagnaceae</taxon>
        <taxon>Sphagnum</taxon>
    </lineage>
</organism>
<evidence type="ECO:0000313" key="2">
    <source>
        <dbReference type="Proteomes" id="UP000828922"/>
    </source>
</evidence>
<protein>
    <submittedName>
        <fullName evidence="1">Uncharacterized protein</fullName>
    </submittedName>
</protein>
<dbReference type="Proteomes" id="UP000828922">
    <property type="component" value="Linkage Group LG07"/>
</dbReference>
<gene>
    <name evidence="1" type="ORF">CY35_07G047200</name>
</gene>
<comment type="caution">
    <text evidence="1">The sequence shown here is derived from an EMBL/GenBank/DDBJ whole genome shotgun (WGS) entry which is preliminary data.</text>
</comment>
<evidence type="ECO:0000313" key="1">
    <source>
        <dbReference type="EMBL" id="KAH9556764.1"/>
    </source>
</evidence>
<proteinExistence type="predicted"/>
<sequence>MAAVQESSKSSPHKFLQENAKDLYKHMTPLLQKCMLVKRTTTGMMSPLSSMQQNHRRAGQQADNLVWQQEAFHKVLKLQALLKEGLISEAELQTCRKDLLAVVAAVHQDGEWANFTRDKLLFLQDLLREGCISESEYHATKQPILSRLAEQGAELDSQDFVMLVSPLPQRGSIGHDAPDCRATVVTTGVETATEKSSSSTTTTDHAQNYSPIGRKKKMSPADASTTTRKTPIKQVLEAMSRIKNNRANWGAETGPLREPPIPPLGRWILKKESLNEAVGRKVVNANVAVTTDLEEDEKVLFASPVRKLSASPGLVHRKKGGMLSGLVRKLHSGESDVSSEAYSPLNMEEETPEDGGKDGKLPQSGLIDAGVLKEGNNGQGPDIMELKKKVNAKGSPTNFFIDKVVGDNIKTELTRIRTEMSETSPGQTFTNEQIEAIATRLPVDKVELQWFFPKSWCDRYGDVVLEVVHKEFRAHVGEMENLRKAGRLKRAASKATKEKEMTAAFAKTENDENSGHPNISNVLLQNPKHGAAFVKRTAKTSLTNQCFTTTDGTTTMVETKAKLALIAERPEMGAVRACRALGFDKELDGKQFTTEVVCTPSKRVNDVTLR</sequence>
<dbReference type="EMBL" id="CM038913">
    <property type="protein sequence ID" value="KAH9556764.1"/>
    <property type="molecule type" value="Genomic_DNA"/>
</dbReference>
<reference evidence="2" key="1">
    <citation type="journal article" date="2022" name="New Phytol.">
        <title>Phylogenomic structure and speciation in an emerging model: the Sphagnum magellanicum complex (Bryophyta).</title>
        <authorList>
            <person name="Shaw A.J."/>
            <person name="Piatkowski B."/>
            <person name="Duffy A.M."/>
            <person name="Aguero B."/>
            <person name="Imwattana K."/>
            <person name="Nieto-Lugilde M."/>
            <person name="Healey A."/>
            <person name="Weston D.J."/>
            <person name="Patel M.N."/>
            <person name="Schmutz J."/>
            <person name="Grimwood J."/>
            <person name="Yavitt J.B."/>
            <person name="Hassel K."/>
            <person name="Stenoien H.K."/>
            <person name="Flatberg K.I."/>
            <person name="Bickford C.P."/>
            <person name="Hicks K.A."/>
        </authorList>
    </citation>
    <scope>NUCLEOTIDE SEQUENCE [LARGE SCALE GENOMIC DNA]</scope>
</reference>
<keyword evidence="2" id="KW-1185">Reference proteome</keyword>
<name>A0ACB8HKQ7_9BRYO</name>
<accession>A0ACB8HKQ7</accession>